<feature type="domain" description="Secretion system C-terminal sorting" evidence="3">
    <location>
        <begin position="824"/>
        <end position="897"/>
    </location>
</feature>
<evidence type="ECO:0000313" key="4">
    <source>
        <dbReference type="EMBL" id="UYW01174.1"/>
    </source>
</evidence>
<name>A0ABY6LXW4_9FLAO</name>
<dbReference type="Pfam" id="PF13582">
    <property type="entry name" value="Reprolysin_3"/>
    <property type="match status" value="1"/>
</dbReference>
<dbReference type="Gene3D" id="3.40.390.10">
    <property type="entry name" value="Collagenase (Catalytic Domain)"/>
    <property type="match status" value="1"/>
</dbReference>
<dbReference type="InterPro" id="IPR024079">
    <property type="entry name" value="MetalloPept_cat_dom_sf"/>
</dbReference>
<gene>
    <name evidence="4" type="ORF">K5I29_12045</name>
</gene>
<organism evidence="4 5">
    <name type="scientific">Flavobacterium agricola</name>
    <dbReference type="NCBI Taxonomy" id="2870839"/>
    <lineage>
        <taxon>Bacteria</taxon>
        <taxon>Pseudomonadati</taxon>
        <taxon>Bacteroidota</taxon>
        <taxon>Flavobacteriia</taxon>
        <taxon>Flavobacteriales</taxon>
        <taxon>Flavobacteriaceae</taxon>
        <taxon>Flavobacterium</taxon>
    </lineage>
</organism>
<evidence type="ECO:0000259" key="3">
    <source>
        <dbReference type="Pfam" id="PF18962"/>
    </source>
</evidence>
<reference evidence="4" key="1">
    <citation type="submission" date="2021-08" db="EMBL/GenBank/DDBJ databases">
        <title>Flavobacterium sp. strain CC-SYL302.</title>
        <authorList>
            <person name="Lin S.-Y."/>
            <person name="Lee T.-H."/>
            <person name="Young C.-C."/>
        </authorList>
    </citation>
    <scope>NUCLEOTIDE SEQUENCE</scope>
    <source>
        <strain evidence="4">CC-SYL302</strain>
    </source>
</reference>
<feature type="signal peptide" evidence="2">
    <location>
        <begin position="1"/>
        <end position="21"/>
    </location>
</feature>
<accession>A0ABY6LXW4</accession>
<dbReference type="Pfam" id="PF18962">
    <property type="entry name" value="Por_Secre_tail"/>
    <property type="match status" value="1"/>
</dbReference>
<evidence type="ECO:0000256" key="1">
    <source>
        <dbReference type="ARBA" id="ARBA00022729"/>
    </source>
</evidence>
<keyword evidence="1 2" id="KW-0732">Signal</keyword>
<dbReference type="Proteomes" id="UP001163328">
    <property type="component" value="Chromosome"/>
</dbReference>
<dbReference type="EMBL" id="CP081495">
    <property type="protein sequence ID" value="UYW01174.1"/>
    <property type="molecule type" value="Genomic_DNA"/>
</dbReference>
<evidence type="ECO:0000256" key="2">
    <source>
        <dbReference type="SAM" id="SignalP"/>
    </source>
</evidence>
<keyword evidence="5" id="KW-1185">Reference proteome</keyword>
<dbReference type="SUPFAM" id="SSF55486">
    <property type="entry name" value="Metalloproteases ('zincins'), catalytic domain"/>
    <property type="match status" value="1"/>
</dbReference>
<dbReference type="NCBIfam" id="TIGR04183">
    <property type="entry name" value="Por_Secre_tail"/>
    <property type="match status" value="1"/>
</dbReference>
<dbReference type="RefSeq" id="WP_264433590.1">
    <property type="nucleotide sequence ID" value="NZ_CP081495.1"/>
</dbReference>
<feature type="chain" id="PRO_5045426007" evidence="2">
    <location>
        <begin position="22"/>
        <end position="898"/>
    </location>
</feature>
<protein>
    <submittedName>
        <fullName evidence="4">T9SS type A sorting domain-containing protein</fullName>
    </submittedName>
</protein>
<dbReference type="InterPro" id="IPR026444">
    <property type="entry name" value="Secre_tail"/>
</dbReference>
<proteinExistence type="predicted"/>
<sequence>MRKFIFYFLIGLLFSVSTAFGQTNPWKSVRARKMPQQNELLSRPNMPNQFQILNLDAADLKKATDLATPTNLQAKRSGGVLVSMPTPDGDFITFEIFEQQDLAPELAKKFPNLKSYTGYSPYDKATEINFTVNALGFNGIITSPNFPSIYIDSYSKDLNQYLIYYRTELGAVKNFQCLDETVVNEAEIKKFGKQPVKKISDGVLRDYRLAIATTAEYSTFHIERAGAQNKTDLEKKEVVLSAIQTSINRVNAVYKRDLAIHFTLVANNDAIISLAPNFLNNNNANILISQSQIFIDNEIGFNNYDIGHTFSTGAGGLAQLNVPCSPYKAMGVTGSSQPVNDPYDIDYVSHEIGHQFGATHTFNNACGDNQRETTTAFEPGSGSTIMAYAGICAPNVAANSDDFFHYASIVQMLNYVENFGTCSLNTTLTNSVPQIGDLPNYVIPKGTPFKLTANATDADSDVLTYVWDQLDNEIVPQPSLPTTTSGPAFKSIKPTTTNTRYFPNYQAVLQGDLAPSWEILPTVPRMLNFGLTVRDNNPEGGLIAQKEMAIQVADVGPFVVTSIQGETTSWATGSTQTLTWDVAGTDSNGINATTVNILLSTDGGLSYEMLKENTPNDGVEELEIPDVLTKDARIMVEANNNIFYALSNTFSIGYRVIVEDFCNDYVLAYNGSEIVDANRMYNFIFNVNESEDFDIRDMKLQTNITATRTADVNVYFENANEVQDYPRIVFRNLACRDNANLITTFQNSGTPINCNLLGANSVLKPVENFTAVGNLKANGAWTVSVSKNTTNSTVKVNRLVLTLCGQKRTYLELDENLKTEPFAIYPNPSNGIFNFYVDTTNDIKVTIFDMTGKLILNKTYNSTTANVHDVNLAMLAKGVYIFKVDDGKTKRSKKIVIN</sequence>
<evidence type="ECO:0000313" key="5">
    <source>
        <dbReference type="Proteomes" id="UP001163328"/>
    </source>
</evidence>